<comment type="caution">
    <text evidence="1">The sequence shown here is derived from an EMBL/GenBank/DDBJ whole genome shotgun (WGS) entry which is preliminary data.</text>
</comment>
<dbReference type="RefSeq" id="WP_378182231.1">
    <property type="nucleotide sequence ID" value="NZ_JBHTCR010000010.1"/>
</dbReference>
<accession>A0ABW2M4M2</accession>
<keyword evidence="2" id="KW-1185">Reference proteome</keyword>
<evidence type="ECO:0000313" key="1">
    <source>
        <dbReference type="EMBL" id="MFC7348469.1"/>
    </source>
</evidence>
<evidence type="ECO:0000313" key="2">
    <source>
        <dbReference type="Proteomes" id="UP001596550"/>
    </source>
</evidence>
<sequence length="42" mass="4837">MRDLVKDGKTPKQAAELVAKQMRDKIAEDPTRIINEIFKPKL</sequence>
<proteinExistence type="predicted"/>
<name>A0ABW2M4M2_9FLAO</name>
<gene>
    <name evidence="1" type="ORF">ACFQO9_17255</name>
</gene>
<dbReference type="Proteomes" id="UP001596550">
    <property type="component" value="Unassembled WGS sequence"/>
</dbReference>
<dbReference type="EMBL" id="JBHTCR010000010">
    <property type="protein sequence ID" value="MFC7348469.1"/>
    <property type="molecule type" value="Genomic_DNA"/>
</dbReference>
<organism evidence="1 2">
    <name type="scientific">Chryseobacterium zhengzhouense</name>
    <dbReference type="NCBI Taxonomy" id="1636086"/>
    <lineage>
        <taxon>Bacteria</taxon>
        <taxon>Pseudomonadati</taxon>
        <taxon>Bacteroidota</taxon>
        <taxon>Flavobacteriia</taxon>
        <taxon>Flavobacteriales</taxon>
        <taxon>Weeksellaceae</taxon>
        <taxon>Chryseobacterium group</taxon>
        <taxon>Chryseobacterium</taxon>
    </lineage>
</organism>
<reference evidence="2" key="1">
    <citation type="journal article" date="2019" name="Int. J. Syst. Evol. Microbiol.">
        <title>The Global Catalogue of Microorganisms (GCM) 10K type strain sequencing project: providing services to taxonomists for standard genome sequencing and annotation.</title>
        <authorList>
            <consortium name="The Broad Institute Genomics Platform"/>
            <consortium name="The Broad Institute Genome Sequencing Center for Infectious Disease"/>
            <person name="Wu L."/>
            <person name="Ma J."/>
        </authorList>
    </citation>
    <scope>NUCLEOTIDE SEQUENCE [LARGE SCALE GENOMIC DNA]</scope>
    <source>
        <strain evidence="2">CCUG 54781</strain>
    </source>
</reference>
<protein>
    <submittedName>
        <fullName evidence="1">Uncharacterized protein</fullName>
    </submittedName>
</protein>